<dbReference type="GO" id="GO:1904263">
    <property type="term" value="P:positive regulation of TORC1 signaling"/>
    <property type="evidence" value="ECO:0007669"/>
    <property type="project" value="TreeGrafter"/>
</dbReference>
<reference evidence="6 7" key="1">
    <citation type="journal article" date="2020" name="ISME J.">
        <title>Uncovering the hidden diversity of litter-decomposition mechanisms in mushroom-forming fungi.</title>
        <authorList>
            <person name="Floudas D."/>
            <person name="Bentzer J."/>
            <person name="Ahren D."/>
            <person name="Johansson T."/>
            <person name="Persson P."/>
            <person name="Tunlid A."/>
        </authorList>
    </citation>
    <scope>NUCLEOTIDE SEQUENCE [LARGE SCALE GENOMIC DNA]</scope>
    <source>
        <strain evidence="6 7">CBS 146.42</strain>
    </source>
</reference>
<evidence type="ECO:0000313" key="7">
    <source>
        <dbReference type="Proteomes" id="UP000559027"/>
    </source>
</evidence>
<dbReference type="InterPro" id="IPR027417">
    <property type="entry name" value="P-loop_NTPase"/>
</dbReference>
<dbReference type="InterPro" id="IPR019775">
    <property type="entry name" value="WD40_repeat_CS"/>
</dbReference>
<feature type="region of interest" description="Disordered" evidence="4">
    <location>
        <begin position="2684"/>
        <end position="2819"/>
    </location>
</feature>
<keyword evidence="7" id="KW-1185">Reference proteome</keyword>
<feature type="compositionally biased region" description="Polar residues" evidence="4">
    <location>
        <begin position="2732"/>
        <end position="2751"/>
    </location>
</feature>
<feature type="compositionally biased region" description="Gly residues" evidence="4">
    <location>
        <begin position="2290"/>
        <end position="2301"/>
    </location>
</feature>
<dbReference type="GO" id="GO:0034198">
    <property type="term" value="P:cellular response to amino acid starvation"/>
    <property type="evidence" value="ECO:0007669"/>
    <property type="project" value="TreeGrafter"/>
</dbReference>
<feature type="compositionally biased region" description="Low complexity" evidence="4">
    <location>
        <begin position="2106"/>
        <end position="2124"/>
    </location>
</feature>
<feature type="compositionally biased region" description="Low complexity" evidence="4">
    <location>
        <begin position="2773"/>
        <end position="2787"/>
    </location>
</feature>
<feature type="region of interest" description="Disordered" evidence="4">
    <location>
        <begin position="2440"/>
        <end position="2463"/>
    </location>
</feature>
<proteinExistence type="predicted"/>
<feature type="domain" description="Nephrocystin 3-like N-terminal" evidence="5">
    <location>
        <begin position="46"/>
        <end position="203"/>
    </location>
</feature>
<evidence type="ECO:0000313" key="6">
    <source>
        <dbReference type="EMBL" id="KAF5356002.1"/>
    </source>
</evidence>
<accession>A0A8H5DBL9</accession>
<keyword evidence="2" id="KW-0677">Repeat</keyword>
<feature type="region of interest" description="Disordered" evidence="4">
    <location>
        <begin position="2269"/>
        <end position="2301"/>
    </location>
</feature>
<feature type="compositionally biased region" description="Basic and acidic residues" evidence="4">
    <location>
        <begin position="2074"/>
        <end position="2092"/>
    </location>
</feature>
<feature type="region of interest" description="Disordered" evidence="4">
    <location>
        <begin position="1945"/>
        <end position="1983"/>
    </location>
</feature>
<dbReference type="Gene3D" id="3.40.50.300">
    <property type="entry name" value="P-loop containing nucleotide triphosphate hydrolases"/>
    <property type="match status" value="2"/>
</dbReference>
<dbReference type="OrthoDB" id="311712at2759"/>
<dbReference type="Gene3D" id="2.130.10.10">
    <property type="entry name" value="YVTN repeat-like/Quinoprotein amine dehydrogenase"/>
    <property type="match status" value="1"/>
</dbReference>
<feature type="compositionally biased region" description="Polar residues" evidence="4">
    <location>
        <begin position="2807"/>
        <end position="2817"/>
    </location>
</feature>
<feature type="region of interest" description="Disordered" evidence="4">
    <location>
        <begin position="1802"/>
        <end position="1826"/>
    </location>
</feature>
<organism evidence="6 7">
    <name type="scientific">Leucocoprinus leucothites</name>
    <dbReference type="NCBI Taxonomy" id="201217"/>
    <lineage>
        <taxon>Eukaryota</taxon>
        <taxon>Fungi</taxon>
        <taxon>Dikarya</taxon>
        <taxon>Basidiomycota</taxon>
        <taxon>Agaricomycotina</taxon>
        <taxon>Agaricomycetes</taxon>
        <taxon>Agaricomycetidae</taxon>
        <taxon>Agaricales</taxon>
        <taxon>Agaricineae</taxon>
        <taxon>Agaricaceae</taxon>
        <taxon>Leucocoprinus</taxon>
    </lineage>
</organism>
<feature type="region of interest" description="Disordered" evidence="4">
    <location>
        <begin position="2351"/>
        <end position="2388"/>
    </location>
</feature>
<feature type="compositionally biased region" description="Low complexity" evidence="4">
    <location>
        <begin position="2016"/>
        <end position="2038"/>
    </location>
</feature>
<name>A0A8H5DBL9_9AGAR</name>
<feature type="region of interest" description="Disordered" evidence="4">
    <location>
        <begin position="1905"/>
        <end position="1929"/>
    </location>
</feature>
<comment type="caution">
    <text evidence="6">The sequence shown here is derived from an EMBL/GenBank/DDBJ whole genome shotgun (WGS) entry which is preliminary data.</text>
</comment>
<dbReference type="GO" id="GO:0035591">
    <property type="term" value="F:signaling adaptor activity"/>
    <property type="evidence" value="ECO:0007669"/>
    <property type="project" value="TreeGrafter"/>
</dbReference>
<feature type="repeat" description="WD" evidence="3">
    <location>
        <begin position="1631"/>
        <end position="1665"/>
    </location>
</feature>
<evidence type="ECO:0000256" key="3">
    <source>
        <dbReference type="PROSITE-ProRule" id="PRU00221"/>
    </source>
</evidence>
<feature type="region of interest" description="Disordered" evidence="4">
    <location>
        <begin position="2074"/>
        <end position="2139"/>
    </location>
</feature>
<feature type="region of interest" description="Disordered" evidence="4">
    <location>
        <begin position="2002"/>
        <end position="2038"/>
    </location>
</feature>
<evidence type="ECO:0000256" key="2">
    <source>
        <dbReference type="ARBA" id="ARBA00022737"/>
    </source>
</evidence>
<dbReference type="GO" id="GO:0005774">
    <property type="term" value="C:vacuolar membrane"/>
    <property type="evidence" value="ECO:0007669"/>
    <property type="project" value="TreeGrafter"/>
</dbReference>
<feature type="compositionally biased region" description="Polar residues" evidence="4">
    <location>
        <begin position="1916"/>
        <end position="1929"/>
    </location>
</feature>
<feature type="compositionally biased region" description="Polar residues" evidence="4">
    <location>
        <begin position="2355"/>
        <end position="2370"/>
    </location>
</feature>
<dbReference type="EMBL" id="JAACJO010000007">
    <property type="protein sequence ID" value="KAF5356002.1"/>
    <property type="molecule type" value="Genomic_DNA"/>
</dbReference>
<dbReference type="PANTHER" id="PTHR46170:SF1">
    <property type="entry name" value="GATOR COMPLEX PROTEIN WDR59"/>
    <property type="match status" value="1"/>
</dbReference>
<dbReference type="PROSITE" id="PS00678">
    <property type="entry name" value="WD_REPEATS_1"/>
    <property type="match status" value="1"/>
</dbReference>
<dbReference type="Pfam" id="PF24883">
    <property type="entry name" value="NPHP3_N"/>
    <property type="match status" value="2"/>
</dbReference>
<feature type="compositionally biased region" description="Low complexity" evidence="4">
    <location>
        <begin position="1950"/>
        <end position="1966"/>
    </location>
</feature>
<keyword evidence="1 3" id="KW-0853">WD repeat</keyword>
<feature type="repeat" description="WD" evidence="3">
    <location>
        <begin position="1549"/>
        <end position="1584"/>
    </location>
</feature>
<evidence type="ECO:0000259" key="5">
    <source>
        <dbReference type="Pfam" id="PF24883"/>
    </source>
</evidence>
<dbReference type="SUPFAM" id="SSF52540">
    <property type="entry name" value="P-loop containing nucleoside triphosphate hydrolases"/>
    <property type="match status" value="2"/>
</dbReference>
<dbReference type="InterPro" id="IPR001680">
    <property type="entry name" value="WD40_rpt"/>
</dbReference>
<evidence type="ECO:0000256" key="4">
    <source>
        <dbReference type="SAM" id="MobiDB-lite"/>
    </source>
</evidence>
<feature type="compositionally biased region" description="Gly residues" evidence="4">
    <location>
        <begin position="2763"/>
        <end position="2772"/>
    </location>
</feature>
<dbReference type="Proteomes" id="UP000559027">
    <property type="component" value="Unassembled WGS sequence"/>
</dbReference>
<dbReference type="PROSITE" id="PS50082">
    <property type="entry name" value="WD_REPEATS_2"/>
    <property type="match status" value="2"/>
</dbReference>
<dbReference type="InterPro" id="IPR036322">
    <property type="entry name" value="WD40_repeat_dom_sf"/>
</dbReference>
<dbReference type="PANTHER" id="PTHR46170">
    <property type="entry name" value="GATOR COMPLEX PROTEIN WDR59"/>
    <property type="match status" value="1"/>
</dbReference>
<protein>
    <recommendedName>
        <fullName evidence="5">Nephrocystin 3-like N-terminal domain-containing protein</fullName>
    </recommendedName>
</protein>
<dbReference type="SMART" id="SM00320">
    <property type="entry name" value="WD40"/>
    <property type="match status" value="5"/>
</dbReference>
<gene>
    <name evidence="6" type="ORF">D9756_004411</name>
</gene>
<dbReference type="InterPro" id="IPR015943">
    <property type="entry name" value="WD40/YVTN_repeat-like_dom_sf"/>
</dbReference>
<feature type="region of interest" description="Disordered" evidence="4">
    <location>
        <begin position="23"/>
        <end position="43"/>
    </location>
</feature>
<feature type="domain" description="Nephrocystin 3-like N-terminal" evidence="5">
    <location>
        <begin position="684"/>
        <end position="832"/>
    </location>
</feature>
<dbReference type="InterPro" id="IPR049567">
    <property type="entry name" value="WDR59-like"/>
</dbReference>
<dbReference type="GO" id="GO:0035859">
    <property type="term" value="C:Seh1-associated complex"/>
    <property type="evidence" value="ECO:0007669"/>
    <property type="project" value="TreeGrafter"/>
</dbReference>
<dbReference type="InterPro" id="IPR056884">
    <property type="entry name" value="NPHP3-like_N"/>
</dbReference>
<dbReference type="SUPFAM" id="SSF50978">
    <property type="entry name" value="WD40 repeat-like"/>
    <property type="match status" value="1"/>
</dbReference>
<sequence>MRVFSMLRDDDPAEGYPFEEKISESMDEEQTARHPPPRCHPGTRPLQRAHLARWAASGANQLLWLKGPPGVGKSAIAQTVAEELGDKLGATYFFSRPNHTDDPYKLFPTIAYQLALTDTSFGHALDRRIRHDPTIIAKPLFRQFEEIIVHPFRELAGSHNPLVVIVDGLDECRAPGDQIEIVKIIASSIRDATTPLLWALASRPEQHLIDVFSSSTIAPLCLYMDVPTSHEARADIERFLIDKLHIIKQHYAPSVSPWPPQEAISSLVDLSYGHFIFASVAISFIEQHPSDGPEKLFRAVLDLKQNPDLSYSNSIFTPLDCLYTLILERLSRNELLTALELLLATTLPRIGNSAHSIANLLHLSESQFRESLQSLRSVVTIVPTFTGPEVFFHHPSFLEFLEDPQRSQEFCLQPACVLTLRGKLLQQLEDLQNLRNPTHASVDSFLITWRRGGRNYYDQYRAHENCVTAFFHLCQLAPLDDPVIASLTRFDYSTLGLFWNHIVVRTDIENFLQSIPVKFQNSIVRHYTKSFTSRFDEMYKPPAANEDFSYILGSGSRKAFCWGNEGSDYFWIVPCPKYRLLDYVKRHAVRRALNLLIASSVHGLLSSELQRQIITNIGVQNIVCDPAPATRGIPQSKDAGVEDPSISLYSSARHRAPRCHNGEFAPDTKILVESALDPHLRPPGLISIYGPVGVGKSANAQSFAEALDREGKLASAVFPSCRCLMSEELCHSKVLPTIAYHISTVDAEFGQAVGTRIRHNPALLSEALPQQFFNLLVAPSQTLAVQGKEIAQRVIIIDGIDRCRDIRAQRDIISLIVESVQKKSTPFLWVFFTRDEPHLRSLFSVSPCQSLELTISRDLDPMISTFLSDSLNEVGERQGFATPWLVPGVVDILVDKSGGFPLYASSLVQFIGGGPLDPNQQLQTILENNQFPLPGVDDCYTAFLRNMPLPTLRRAQKILLAISVLPHAGVYSNTIIQFLNISEREFNIVCQALLPVLYVSNNPDGNGLRISFYHPTFMEFMQDSSRSKDLCLWSCAEALRQKMFGRLVQAQENLGQIDYSQITSLSISTETEPIPLDNFVPGDTYENFVSAFFRLCQEPVPFRAGSDHLLTALMEYPFANICLLGEPTRVFMDMERFLQNIPIAFRPKVIRSFRGRNRFSLFIDRINMPADAEMEYSYTLGHGSGKAYCWGSINKDHLVFVPCPKHRIFHYFRHLILLLEQGSLPERGWKALKFPGIIEEEIQSQGRFMPVKGSDKGISYIQLSLRFISACTRKNLPDAMRRFTPPTSAGKSGFFGEQDSRDDTIRPQSLAPWGFLPPSTNYLNTRRPSWTPSLPESRDYDRDTLFMSSSYRPSRKRRVEDISSFSPLERNPNSPNSNFNFNFNSNVPGQGPVNTLRRGSVFGGSALPSENIERPRKRIISADVFAEKENFRDLPEASVEPSSPEDGSNLRRSLQIDMKGLVGDAVGNMSISPSSRDVVLAARRGLFILDLESPLEVPRFLPQGGTWDVADVQWNPHPQRDRFIVSTSSEKLLIWDLLLVGKTSIAHILKSHYRAITDINWHTTECDIVASTGIDSWVYAWDLRQPPDRPMFAGGTQVKWNRKDGNILASSHANEVLIWDRRKGSIPISHIKAHDAKIYGIDWSHSNRNELVTCSLGKTIKTWDIADLFPSTTVDDTKPQPKSIIKTTYPVWRALNLPFGQGILSLPQRGETSLEMYAHVKNDNAGGDGEAGEVGPVEVFEGHTDVVKEFVWRKGGPGMSFFVASVNQGRTLNLILDEFQLITWSKDRTLRFWPVDTETLQKVGHTPSSSDPTSRGRSRLSKSRLQNQIITYRNPPETQATTPALSNPIGNRPILAESCAYSFKRACAYEWRWDDGVPTSNNPVMQPHFGSAARASVLETMYGSRSGTTPGADLQPSMSTSATIGSPTSGLSLPHHAATLTKPIPLVSSNTPTNHTATTTANNLNNQDKERGRGWTMSRGNIGGKSVARMDAFTWLSNVKVGGRNTRESSSGADTASGNNSSSRRNNSVSGSGSRVASGLDLARQMQTQGLEQEPEGIEGGVGAKELVLGEEQQIQHEQRAPSGLSRRESQSRTRGRGMGVGMGKSMGQQARQQQGGQSKSQDGSRTRRSVSKSRGILVSEKEVAESQNQLLQDEITSVLTKLASSKIKLEKHDLAKKRTCTLGLHGPWGERSSVFIRITFTFPREYPSFPGPEGTPTIDLERSPLVSMKNRAFMLKRLKAIRERKRPCLESCLKFLLFGGEEEELSRQSFAMDGESSDEDVGPADDVGRGAGVGGGRQIGGKGKEVTVSLLRNHKNLAEPRTTQGAFGPNGELICFFRAPLRLVMQNVRGGKTADSTPQKRPSSTQQSVGPVDDDDHQKREQVDTSQTQMFSYPALLSDAVKRLTLAAVDRSYAPDPRRQKGEDMGRIMTDLLTLSQHRDRQAEAKGGITGDGAQQPLSQGGQAANNQVAVIQVRRSMMYASNINWLDGPDKKVAAGYVFEANTLAGVCEKNAAVAGECRRYDHERVWRTLEALLQNMNSLGKWMSVECEKVARLVFLKIYEDFAKNKDLQMLAMLAVLILQTPYSTIAGPPPPRPQNFQRPSINVLPSSILSPKSNAFDVFTIAQGLNQQPTSPALGRLPPSPIGPALAPSLSSSTSSRGSWTSIFNTGRQFVQDTFNPTLPAPTDLPIHSDRYSISSGSDKLRVPDSPVAPNAGYRRRRDSQLALTPALTMSTGGTANVTTTSRSWTETDPPLHPNRTSSGGGGGGSGPNSGASFLPAGTQTGLSGSGPGSGTGATKRPPLNLRWTSSGQSGASGVSEKQFVVFDPPKEEPNHIDAAYYTCTCICGAAVPLANVRKKDTVVEGGEQTEPRQGSEQGVASSSCELRALMLP</sequence>
<evidence type="ECO:0000256" key="1">
    <source>
        <dbReference type="ARBA" id="ARBA00022574"/>
    </source>
</evidence>